<evidence type="ECO:0000259" key="1">
    <source>
        <dbReference type="Pfam" id="PF01636"/>
    </source>
</evidence>
<evidence type="ECO:0000313" key="3">
    <source>
        <dbReference type="Proteomes" id="UP000036947"/>
    </source>
</evidence>
<keyword evidence="3" id="KW-1185">Reference proteome</keyword>
<dbReference type="Proteomes" id="UP000036947">
    <property type="component" value="Unassembled WGS sequence"/>
</dbReference>
<dbReference type="InterPro" id="IPR051678">
    <property type="entry name" value="AGP_Transferase"/>
</dbReference>
<organism evidence="2 3">
    <name type="scientific">Tolypocladium ophioglossoides (strain CBS 100239)</name>
    <name type="common">Snaketongue truffleclub</name>
    <name type="synonym">Elaphocordyceps ophioglossoides</name>
    <dbReference type="NCBI Taxonomy" id="1163406"/>
    <lineage>
        <taxon>Eukaryota</taxon>
        <taxon>Fungi</taxon>
        <taxon>Dikarya</taxon>
        <taxon>Ascomycota</taxon>
        <taxon>Pezizomycotina</taxon>
        <taxon>Sordariomycetes</taxon>
        <taxon>Hypocreomycetidae</taxon>
        <taxon>Hypocreales</taxon>
        <taxon>Ophiocordycipitaceae</taxon>
        <taxon>Tolypocladium</taxon>
    </lineage>
</organism>
<dbReference type="Pfam" id="PF01636">
    <property type="entry name" value="APH"/>
    <property type="match status" value="1"/>
</dbReference>
<dbReference type="Gene3D" id="3.90.1200.10">
    <property type="match status" value="1"/>
</dbReference>
<dbReference type="OrthoDB" id="2906425at2759"/>
<sequence>MDFSPVRGMSPPITVSVTRINPHRWILGSSIICETIKNPEAKPVNAIIDWQAGGNTFYLQKRTANDLPDGDTEIGRIHVGGTSAAVWCLGENTFCKAHAWCKGLELEANTIRFVREKASEVPVPEVIYSWIDYDLNRTFLVTKRVRGQPLERMWPQLSSPQRTRIAHDIARFCVILAANTSSRFETVTGCGVYEPRLMERAPPSHPKWLPAILGPFSLEGIQAHIASISTEPPPGIDSPFHFFHADLGPTNIMISDDGNLVTGIIDWEIAAYFPRFWVATKPAYAGAFWLECETDDPKLWGQLPGQALDASGYRRQDVIFRRWHKSVA</sequence>
<comment type="caution">
    <text evidence="2">The sequence shown here is derived from an EMBL/GenBank/DDBJ whole genome shotgun (WGS) entry which is preliminary data.</text>
</comment>
<reference evidence="2 3" key="1">
    <citation type="journal article" date="2015" name="BMC Genomics">
        <title>The genome of the truffle-parasite Tolypocladium ophioglossoides and the evolution of antifungal peptaibiotics.</title>
        <authorList>
            <person name="Quandt C.A."/>
            <person name="Bushley K.E."/>
            <person name="Spatafora J.W."/>
        </authorList>
    </citation>
    <scope>NUCLEOTIDE SEQUENCE [LARGE SCALE GENOMIC DNA]</scope>
    <source>
        <strain evidence="2 3">CBS 100239</strain>
    </source>
</reference>
<dbReference type="InterPro" id="IPR002575">
    <property type="entry name" value="Aminoglycoside_PTrfase"/>
</dbReference>
<dbReference type="InterPro" id="IPR011009">
    <property type="entry name" value="Kinase-like_dom_sf"/>
</dbReference>
<protein>
    <recommendedName>
        <fullName evidence="1">Aminoglycoside phosphotransferase domain-containing protein</fullName>
    </recommendedName>
</protein>
<proteinExistence type="predicted"/>
<name>A0A0L0N3K0_TOLOC</name>
<dbReference type="PANTHER" id="PTHR21310">
    <property type="entry name" value="AMINOGLYCOSIDE PHOSPHOTRANSFERASE-RELATED-RELATED"/>
    <property type="match status" value="1"/>
</dbReference>
<dbReference type="PANTHER" id="PTHR21310:SF58">
    <property type="entry name" value="AMINOGLYCOSIDE PHOSPHOTRANSFERASE DOMAIN-CONTAINING PROTEIN"/>
    <property type="match status" value="1"/>
</dbReference>
<gene>
    <name evidence="2" type="ORF">TOPH_06604</name>
</gene>
<accession>A0A0L0N3K0</accession>
<dbReference type="EMBL" id="LFRF01000023">
    <property type="protein sequence ID" value="KND88703.1"/>
    <property type="molecule type" value="Genomic_DNA"/>
</dbReference>
<dbReference type="CDD" id="cd05120">
    <property type="entry name" value="APH_ChoK_like"/>
    <property type="match status" value="1"/>
</dbReference>
<dbReference type="AlphaFoldDB" id="A0A0L0N3K0"/>
<evidence type="ECO:0000313" key="2">
    <source>
        <dbReference type="EMBL" id="KND88703.1"/>
    </source>
</evidence>
<dbReference type="SUPFAM" id="SSF56112">
    <property type="entry name" value="Protein kinase-like (PK-like)"/>
    <property type="match status" value="1"/>
</dbReference>
<feature type="domain" description="Aminoglycoside phosphotransferase" evidence="1">
    <location>
        <begin position="104"/>
        <end position="272"/>
    </location>
</feature>